<evidence type="ECO:0000313" key="6">
    <source>
        <dbReference type="Proteomes" id="UP000799429"/>
    </source>
</evidence>
<dbReference type="OrthoDB" id="10257284at2759"/>
<comment type="caution">
    <text evidence="5">The sequence shown here is derived from an EMBL/GenBank/DDBJ whole genome shotgun (WGS) entry which is preliminary data.</text>
</comment>
<dbReference type="Proteomes" id="UP000799429">
    <property type="component" value="Unassembled WGS sequence"/>
</dbReference>
<evidence type="ECO:0000256" key="2">
    <source>
        <dbReference type="ARBA" id="ARBA00012632"/>
    </source>
</evidence>
<dbReference type="Gene3D" id="3.40.50.1240">
    <property type="entry name" value="Phosphoglycerate mutase-like"/>
    <property type="match status" value="1"/>
</dbReference>
<dbReference type="EC" id="3.1.3.8" evidence="2"/>
<dbReference type="Pfam" id="PF00328">
    <property type="entry name" value="His_Phos_2"/>
    <property type="match status" value="1"/>
</dbReference>
<dbReference type="InterPro" id="IPR033379">
    <property type="entry name" value="Acid_Pase_AS"/>
</dbReference>
<keyword evidence="3" id="KW-0378">Hydrolase</keyword>
<evidence type="ECO:0000313" key="5">
    <source>
        <dbReference type="EMBL" id="KAF2843668.1"/>
    </source>
</evidence>
<evidence type="ECO:0000256" key="4">
    <source>
        <dbReference type="SAM" id="MobiDB-lite"/>
    </source>
</evidence>
<evidence type="ECO:0000256" key="3">
    <source>
        <dbReference type="ARBA" id="ARBA00022801"/>
    </source>
</evidence>
<dbReference type="PROSITE" id="PS00616">
    <property type="entry name" value="HIS_ACID_PHOSPHAT_1"/>
    <property type="match status" value="1"/>
</dbReference>
<dbReference type="SUPFAM" id="SSF53254">
    <property type="entry name" value="Phosphoglycerate mutase-like"/>
    <property type="match status" value="1"/>
</dbReference>
<dbReference type="AlphaFoldDB" id="A0A9P4SJ70"/>
<proteinExistence type="inferred from homology"/>
<accession>A0A9P4SJ70</accession>
<evidence type="ECO:0000256" key="1">
    <source>
        <dbReference type="ARBA" id="ARBA00005375"/>
    </source>
</evidence>
<dbReference type="InterPro" id="IPR050645">
    <property type="entry name" value="Histidine_acid_phosphatase"/>
</dbReference>
<dbReference type="PANTHER" id="PTHR11567:SF110">
    <property type="entry name" value="2-PHOSPHOXYLOSE PHOSPHATASE 1"/>
    <property type="match status" value="1"/>
</dbReference>
<reference evidence="5" key="1">
    <citation type="journal article" date="2020" name="Stud. Mycol.">
        <title>101 Dothideomycetes genomes: a test case for predicting lifestyles and emergence of pathogens.</title>
        <authorList>
            <person name="Haridas S."/>
            <person name="Albert R."/>
            <person name="Binder M."/>
            <person name="Bloem J."/>
            <person name="Labutti K."/>
            <person name="Salamov A."/>
            <person name="Andreopoulos B."/>
            <person name="Baker S."/>
            <person name="Barry K."/>
            <person name="Bills G."/>
            <person name="Bluhm B."/>
            <person name="Cannon C."/>
            <person name="Castanera R."/>
            <person name="Culley D."/>
            <person name="Daum C."/>
            <person name="Ezra D."/>
            <person name="Gonzalez J."/>
            <person name="Henrissat B."/>
            <person name="Kuo A."/>
            <person name="Liang C."/>
            <person name="Lipzen A."/>
            <person name="Lutzoni F."/>
            <person name="Magnuson J."/>
            <person name="Mondo S."/>
            <person name="Nolan M."/>
            <person name="Ohm R."/>
            <person name="Pangilinan J."/>
            <person name="Park H.-J."/>
            <person name="Ramirez L."/>
            <person name="Alfaro M."/>
            <person name="Sun H."/>
            <person name="Tritt A."/>
            <person name="Yoshinaga Y."/>
            <person name="Zwiers L.-H."/>
            <person name="Turgeon B."/>
            <person name="Goodwin S."/>
            <person name="Spatafora J."/>
            <person name="Crous P."/>
            <person name="Grigoriev I."/>
        </authorList>
    </citation>
    <scope>NUCLEOTIDE SEQUENCE</scope>
    <source>
        <strain evidence="5">CBS 101060</strain>
    </source>
</reference>
<dbReference type="InterPro" id="IPR000560">
    <property type="entry name" value="His_Pase_clade-2"/>
</dbReference>
<dbReference type="PANTHER" id="PTHR11567">
    <property type="entry name" value="ACID PHOSPHATASE-RELATED"/>
    <property type="match status" value="1"/>
</dbReference>
<feature type="region of interest" description="Disordered" evidence="4">
    <location>
        <begin position="392"/>
        <end position="412"/>
    </location>
</feature>
<protein>
    <recommendedName>
        <fullName evidence="2">3-phytase</fullName>
        <ecNumber evidence="2">3.1.3.8</ecNumber>
    </recommendedName>
</protein>
<dbReference type="InterPro" id="IPR029033">
    <property type="entry name" value="His_PPase_superfam"/>
</dbReference>
<name>A0A9P4SJ70_9PEZI</name>
<dbReference type="EMBL" id="MU006089">
    <property type="protein sequence ID" value="KAF2843668.1"/>
    <property type="molecule type" value="Genomic_DNA"/>
</dbReference>
<keyword evidence="6" id="KW-1185">Reference proteome</keyword>
<dbReference type="GO" id="GO:0016158">
    <property type="term" value="F:inositol hexakisphosphate 3-phosphatase activity"/>
    <property type="evidence" value="ECO:0007669"/>
    <property type="project" value="UniProtKB-EC"/>
</dbReference>
<sequence>MTTLIPRSPYTKEELDKLYPKDLQIQLVQILLRHGERTPVSARFQNAGLAPYWPYCSAAKQIKSVILNNKDFKNWDELKYRRRIETFGKGDTPTVAGGPSGEYDCVCTPGELTDTGRETTLALGQRLRHLYVEQLGFMPKLISDSDMIYLRATPIPRALESVQQTFWGLYPPSARTADFPTPTIITRSYQDETLFPNDIHCKRFAQLSKAFAQRSAEKWNDSDDMKYLTDLLSKWMPDGKPVAVDSSPRLSGIMDTVNSTLAHGKETRLPSEFYDKKARDILDKVVSEEWFSGYRESLEFRALGIGALWGDMMSRITGSVERNGHDGIIEIGGEDGALGQGRGGEKDLKLALSGCHDTTLAGVIASIGAFEDEKWPPYTSHVAIELLRKTSRPSPTSTDITPGKPEREQTSSWWSSLFGLGKSTSKPFDTKIGRRPMADLTESQRRSLDGYYVRVRYNDEVMQIPSCREQGNHYEGDTSLCTLEAFKNVVDRFIPQNWKQACNANLDAPPIPEKPEPAGY</sequence>
<organism evidence="5 6">
    <name type="scientific">Patellaria atrata CBS 101060</name>
    <dbReference type="NCBI Taxonomy" id="1346257"/>
    <lineage>
        <taxon>Eukaryota</taxon>
        <taxon>Fungi</taxon>
        <taxon>Dikarya</taxon>
        <taxon>Ascomycota</taxon>
        <taxon>Pezizomycotina</taxon>
        <taxon>Dothideomycetes</taxon>
        <taxon>Dothideomycetes incertae sedis</taxon>
        <taxon>Patellariales</taxon>
        <taxon>Patellariaceae</taxon>
        <taxon>Patellaria</taxon>
    </lineage>
</organism>
<comment type="similarity">
    <text evidence="1">Belongs to the histidine acid phosphatase family.</text>
</comment>
<dbReference type="CDD" id="cd07061">
    <property type="entry name" value="HP_HAP_like"/>
    <property type="match status" value="1"/>
</dbReference>
<gene>
    <name evidence="5" type="ORF">M501DRAFT_994675</name>
</gene>